<evidence type="ECO:0000256" key="2">
    <source>
        <dbReference type="SAM" id="Phobius"/>
    </source>
</evidence>
<gene>
    <name evidence="4" type="primary">LOC118267748</name>
</gene>
<feature type="transmembrane region" description="Helical" evidence="2">
    <location>
        <begin position="97"/>
        <end position="120"/>
    </location>
</feature>
<organism evidence="3 4">
    <name type="scientific">Spodoptera frugiperda</name>
    <name type="common">Fall armyworm</name>
    <dbReference type="NCBI Taxonomy" id="7108"/>
    <lineage>
        <taxon>Eukaryota</taxon>
        <taxon>Metazoa</taxon>
        <taxon>Ecdysozoa</taxon>
        <taxon>Arthropoda</taxon>
        <taxon>Hexapoda</taxon>
        <taxon>Insecta</taxon>
        <taxon>Pterygota</taxon>
        <taxon>Neoptera</taxon>
        <taxon>Endopterygota</taxon>
        <taxon>Lepidoptera</taxon>
        <taxon>Glossata</taxon>
        <taxon>Ditrysia</taxon>
        <taxon>Noctuoidea</taxon>
        <taxon>Noctuidae</taxon>
        <taxon>Amphipyrinae</taxon>
        <taxon>Spodoptera</taxon>
    </lineage>
</organism>
<name>A0A9R0DNY0_SPOFR</name>
<dbReference type="Proteomes" id="UP000829999">
    <property type="component" value="Chromosome 6"/>
</dbReference>
<keyword evidence="2" id="KW-1133">Transmembrane helix</keyword>
<feature type="region of interest" description="Disordered" evidence="1">
    <location>
        <begin position="202"/>
        <end position="225"/>
    </location>
</feature>
<accession>A0A9R0DNY0</accession>
<proteinExistence type="predicted"/>
<dbReference type="OrthoDB" id="7461624at2759"/>
<evidence type="ECO:0000313" key="4">
    <source>
        <dbReference type="RefSeq" id="XP_050550539.1"/>
    </source>
</evidence>
<sequence length="225" mass="26195">MRTELPTFKRCCFCVPLRYGLLTWAYLKLVAVVLLATFLAMYLYRIIRRYNRIPYPGDLHGMAIIGVLLVILLIEFCFTVTFVIGGHMKNLKPMRVFYVYNMVMVVITLGLMMILVGLMLRDMDPSHVVSYYSWNFLLTMANFFFTLLVQIYFILLIRSEIFKLEGKYGFSFVNNAAEEECIMRGDTQIEEDWKTIEDLEENKTAPSAMQDGNEKSCEQGLRYPS</sequence>
<dbReference type="AlphaFoldDB" id="A0A9R0DNY0"/>
<feature type="transmembrane region" description="Helical" evidence="2">
    <location>
        <begin position="21"/>
        <end position="44"/>
    </location>
</feature>
<protein>
    <submittedName>
        <fullName evidence="4">Uncharacterized protein LOC118267748</fullName>
    </submittedName>
</protein>
<evidence type="ECO:0000256" key="1">
    <source>
        <dbReference type="SAM" id="MobiDB-lite"/>
    </source>
</evidence>
<feature type="transmembrane region" description="Helical" evidence="2">
    <location>
        <begin position="64"/>
        <end position="85"/>
    </location>
</feature>
<keyword evidence="3" id="KW-1185">Reference proteome</keyword>
<dbReference type="GeneID" id="118267748"/>
<evidence type="ECO:0000313" key="3">
    <source>
        <dbReference type="Proteomes" id="UP000829999"/>
    </source>
</evidence>
<reference evidence="4" key="1">
    <citation type="submission" date="2025-08" db="UniProtKB">
        <authorList>
            <consortium name="RefSeq"/>
        </authorList>
    </citation>
    <scope>IDENTIFICATION</scope>
    <source>
        <tissue evidence="4">Whole larval tissue</tissue>
    </source>
</reference>
<dbReference type="RefSeq" id="XP_050550539.1">
    <property type="nucleotide sequence ID" value="XM_050694582.1"/>
</dbReference>
<keyword evidence="2" id="KW-0812">Transmembrane</keyword>
<keyword evidence="2" id="KW-0472">Membrane</keyword>
<feature type="transmembrane region" description="Helical" evidence="2">
    <location>
        <begin position="132"/>
        <end position="157"/>
    </location>
</feature>